<feature type="chain" id="PRO_5003117821" description="Peptidase C45 hydrolase domain-containing protein" evidence="1">
    <location>
        <begin position="17"/>
        <end position="375"/>
    </location>
</feature>
<dbReference type="InterPro" id="IPR047801">
    <property type="entry name" value="Peptidase_C45"/>
</dbReference>
<dbReference type="RefSeq" id="XP_012899257.1">
    <property type="nucleotide sequence ID" value="XM_013043803.1"/>
</dbReference>
<dbReference type="GeneID" id="24921836"/>
<accession>D8MAX0</accession>
<evidence type="ECO:0000259" key="2">
    <source>
        <dbReference type="Pfam" id="PF03417"/>
    </source>
</evidence>
<evidence type="ECO:0000313" key="4">
    <source>
        <dbReference type="Proteomes" id="UP000008312"/>
    </source>
</evidence>
<name>D8MAX0_BLAHO</name>
<sequence>MKAFVTALVFATLVLASDIPSHLCTFEEIFVEADNYYDAGYQYGLKTKNTIQERYRIDTVLQNTLIPWSQTKEGRAAVARVISIHDKRFPDYMNELRGMAAGADVPFTVALMYTMEEEFSYLVPEALRYSLADHCSDVLIMEDDQLVLAHNEDGVDVDRNRTFLLHMKITRDNIVLSDFTAYVYAGQLATSAFGFNRFVAFSMNYLKTETANVDGWGRNFVTRRLLEAKSLDEALDVIIDKNCFVGHNYQLLSLAQRRAYDVEVAPFGVYGVFTPMAKRSHFHANMFNIAMVDDVEDASSRHRMNRAAQLMPARTKKEAVAILGDFGDPDFPIYQNGGCSTLYTLHTVVYDWEKKTATIYEGNPMLGQVRLQINL</sequence>
<protein>
    <recommendedName>
        <fullName evidence="2">Peptidase C45 hydrolase domain-containing protein</fullName>
    </recommendedName>
</protein>
<gene>
    <name evidence="3" type="ORF">GSBLH_T00004835001</name>
</gene>
<dbReference type="AlphaFoldDB" id="D8MAX0"/>
<proteinExistence type="predicted"/>
<dbReference type="InParanoid" id="D8MAX0"/>
<keyword evidence="1" id="KW-0732">Signal</keyword>
<dbReference type="Gene3D" id="3.60.60.10">
    <property type="entry name" value="Penicillin V Acylase, Chain A"/>
    <property type="match status" value="1"/>
</dbReference>
<dbReference type="InterPro" id="IPR005079">
    <property type="entry name" value="Peptidase_C45_hydrolase"/>
</dbReference>
<keyword evidence="4" id="KW-1185">Reference proteome</keyword>
<dbReference type="InterPro" id="IPR047794">
    <property type="entry name" value="C45_proenzyme-like"/>
</dbReference>
<feature type="domain" description="Peptidase C45 hydrolase" evidence="2">
    <location>
        <begin position="141"/>
        <end position="364"/>
    </location>
</feature>
<dbReference type="Proteomes" id="UP000008312">
    <property type="component" value="Unassembled WGS sequence"/>
</dbReference>
<dbReference type="Pfam" id="PF03417">
    <property type="entry name" value="AAT"/>
    <property type="match status" value="1"/>
</dbReference>
<evidence type="ECO:0000313" key="3">
    <source>
        <dbReference type="EMBL" id="CBK25209.2"/>
    </source>
</evidence>
<dbReference type="MEROPS" id="C45.A01"/>
<dbReference type="OrthoDB" id="189997at2759"/>
<dbReference type="PANTHER" id="PTHR34180:SF1">
    <property type="entry name" value="BETA-ALANYL-DOPAMINE_CARCININE HYDROLASE"/>
    <property type="match status" value="1"/>
</dbReference>
<dbReference type="PANTHER" id="PTHR34180">
    <property type="entry name" value="PEPTIDASE C45"/>
    <property type="match status" value="1"/>
</dbReference>
<organism evidence="3">
    <name type="scientific">Blastocystis hominis</name>
    <dbReference type="NCBI Taxonomy" id="12968"/>
    <lineage>
        <taxon>Eukaryota</taxon>
        <taxon>Sar</taxon>
        <taxon>Stramenopiles</taxon>
        <taxon>Bigyra</taxon>
        <taxon>Opalozoa</taxon>
        <taxon>Opalinata</taxon>
        <taxon>Blastocystidae</taxon>
        <taxon>Blastocystis</taxon>
    </lineage>
</organism>
<dbReference type="EMBL" id="FN668690">
    <property type="protein sequence ID" value="CBK25209.2"/>
    <property type="molecule type" value="Genomic_DNA"/>
</dbReference>
<dbReference type="NCBIfam" id="NF040521">
    <property type="entry name" value="C45_proenzyme"/>
    <property type="match status" value="1"/>
</dbReference>
<feature type="signal peptide" evidence="1">
    <location>
        <begin position="1"/>
        <end position="16"/>
    </location>
</feature>
<dbReference type="OMA" id="DKYPIYM"/>
<evidence type="ECO:0000256" key="1">
    <source>
        <dbReference type="SAM" id="SignalP"/>
    </source>
</evidence>
<reference evidence="3" key="1">
    <citation type="submission" date="2010-02" db="EMBL/GenBank/DDBJ databases">
        <title>Sequencing and annotation of the Blastocystis hominis genome.</title>
        <authorList>
            <person name="Wincker P."/>
        </authorList>
    </citation>
    <scope>NUCLEOTIDE SEQUENCE</scope>
    <source>
        <strain evidence="3">Singapore isolate B</strain>
    </source>
</reference>